<sequence length="69" mass="8344">MTFNDLVKYVTQQFVTYLDQPKQERKQLKQDRKLTEPPVLSRWFGVLPLGFMLMMKKEKNKKGKLKNRK</sequence>
<dbReference type="EMBL" id="JAFELM010000021">
    <property type="protein sequence ID" value="MBM6617307.1"/>
    <property type="molecule type" value="Genomic_DNA"/>
</dbReference>
<evidence type="ECO:0000313" key="1">
    <source>
        <dbReference type="EMBL" id="MBM6617307.1"/>
    </source>
</evidence>
<keyword evidence="2" id="KW-1185">Reference proteome</keyword>
<dbReference type="InterPro" id="IPR025622">
    <property type="entry name" value="YqzE"/>
</dbReference>
<dbReference type="Proteomes" id="UP001518925">
    <property type="component" value="Unassembled WGS sequence"/>
</dbReference>
<dbReference type="RefSeq" id="WP_204202685.1">
    <property type="nucleotide sequence ID" value="NZ_JAFELM010000021.1"/>
</dbReference>
<gene>
    <name evidence="1" type="ORF">JR050_06410</name>
</gene>
<comment type="caution">
    <text evidence="1">The sequence shown here is derived from an EMBL/GenBank/DDBJ whole genome shotgun (WGS) entry which is preliminary data.</text>
</comment>
<proteinExistence type="predicted"/>
<evidence type="ECO:0000313" key="2">
    <source>
        <dbReference type="Proteomes" id="UP001518925"/>
    </source>
</evidence>
<organism evidence="1 2">
    <name type="scientific">Bacillus suaedaesalsae</name>
    <dbReference type="NCBI Taxonomy" id="2810349"/>
    <lineage>
        <taxon>Bacteria</taxon>
        <taxon>Bacillati</taxon>
        <taxon>Bacillota</taxon>
        <taxon>Bacilli</taxon>
        <taxon>Bacillales</taxon>
        <taxon>Bacillaceae</taxon>
        <taxon>Bacillus</taxon>
    </lineage>
</organism>
<protein>
    <submittedName>
        <fullName evidence="1">YqzE family protein</fullName>
    </submittedName>
</protein>
<accession>A0ABS2DFU1</accession>
<dbReference type="Pfam" id="PF14038">
    <property type="entry name" value="YqzE"/>
    <property type="match status" value="1"/>
</dbReference>
<name>A0ABS2DFU1_9BACI</name>
<reference evidence="1 2" key="1">
    <citation type="submission" date="2021-02" db="EMBL/GenBank/DDBJ databases">
        <title>Bacillus sp. RD4P76, an endophyte from a halophyte.</title>
        <authorList>
            <person name="Sun J.-Q."/>
        </authorList>
    </citation>
    <scope>NUCLEOTIDE SEQUENCE [LARGE SCALE GENOMIC DNA]</scope>
    <source>
        <strain evidence="1 2">RD4P76</strain>
    </source>
</reference>